<dbReference type="GO" id="GO:0000028">
    <property type="term" value="P:ribosomal small subunit assembly"/>
    <property type="evidence" value="ECO:0007669"/>
    <property type="project" value="TreeGrafter"/>
</dbReference>
<dbReference type="PANTHER" id="PTHR13191:SF0">
    <property type="entry name" value="RIBOSOMAL RNA-PROCESSING PROTEIN 7 HOMOLOG A-RELATED"/>
    <property type="match status" value="1"/>
</dbReference>
<dbReference type="SUPFAM" id="SSF54928">
    <property type="entry name" value="RNA-binding domain, RBD"/>
    <property type="match status" value="1"/>
</dbReference>
<dbReference type="GO" id="GO:0034456">
    <property type="term" value="C:UTP-C complex"/>
    <property type="evidence" value="ECO:0007669"/>
    <property type="project" value="TreeGrafter"/>
</dbReference>
<dbReference type="Pfam" id="PF12923">
    <property type="entry name" value="RRP7"/>
    <property type="match status" value="1"/>
</dbReference>
<dbReference type="HOGENOM" id="CLU_036234_0_0_1"/>
<sequence>MGLPQAISGFSVVPIKYSSSARHYLYVRSHENGASSSKSGSAALPDKRTLFIVNLPPDATQREISLFFKPCGTVERVVFGRDNVAAEEGDEEEDAEGEWVPPSERQEEEEEEDVIASSKPAKKRRSKDSKAKDQIPTITPLPSLPDRTLRQTGHSAHVVFLDESSLARALAFVKTASTSKKHPAWPPADTSAPEPSGLAYYLALHAALHPPLTAVRAHADTSVELYEYNLAKNKVASKYKKGEAIVDEDGFTLVTRGGAYGKTLGGGVGVASKKFDPSAQEKKKKNKKEKERFYTFQLREKKRQEFMDLRQKFEEDKKKIAQLKESRRFRPY</sequence>
<feature type="coiled-coil region" evidence="2">
    <location>
        <begin position="299"/>
        <end position="326"/>
    </location>
</feature>
<dbReference type="GO" id="GO:0006364">
    <property type="term" value="P:rRNA processing"/>
    <property type="evidence" value="ECO:0007669"/>
    <property type="project" value="TreeGrafter"/>
</dbReference>
<dbReference type="AlphaFoldDB" id="A0A067MIP2"/>
<dbReference type="Pfam" id="PF17799">
    <property type="entry name" value="RRM_Rrp7"/>
    <property type="match status" value="1"/>
</dbReference>
<reference evidence="7" key="1">
    <citation type="journal article" date="2014" name="Proc. Natl. Acad. Sci. U.S.A.">
        <title>Extensive sampling of basidiomycete genomes demonstrates inadequacy of the white-rot/brown-rot paradigm for wood decay fungi.</title>
        <authorList>
            <person name="Riley R."/>
            <person name="Salamov A.A."/>
            <person name="Brown D.W."/>
            <person name="Nagy L.G."/>
            <person name="Floudas D."/>
            <person name="Held B.W."/>
            <person name="Levasseur A."/>
            <person name="Lombard V."/>
            <person name="Morin E."/>
            <person name="Otillar R."/>
            <person name="Lindquist E.A."/>
            <person name="Sun H."/>
            <person name="LaButti K.M."/>
            <person name="Schmutz J."/>
            <person name="Jabbour D."/>
            <person name="Luo H."/>
            <person name="Baker S.E."/>
            <person name="Pisabarro A.G."/>
            <person name="Walton J.D."/>
            <person name="Blanchette R.A."/>
            <person name="Henrissat B."/>
            <person name="Martin F."/>
            <person name="Cullen D."/>
            <person name="Hibbett D.S."/>
            <person name="Grigoriev I.V."/>
        </authorList>
    </citation>
    <scope>NUCLEOTIDE SEQUENCE [LARGE SCALE GENOMIC DNA]</scope>
    <source>
        <strain evidence="7">FD-172 SS1</strain>
    </source>
</reference>
<name>A0A067MIP2_BOTB1</name>
<dbReference type="GO" id="GO:0032545">
    <property type="term" value="C:CURI complex"/>
    <property type="evidence" value="ECO:0007669"/>
    <property type="project" value="TreeGrafter"/>
</dbReference>
<dbReference type="STRING" id="930990.A0A067MIP2"/>
<keyword evidence="7" id="KW-1185">Reference proteome</keyword>
<dbReference type="Gene3D" id="3.30.70.330">
    <property type="match status" value="1"/>
</dbReference>
<evidence type="ECO:0000313" key="7">
    <source>
        <dbReference type="Proteomes" id="UP000027195"/>
    </source>
</evidence>
<feature type="region of interest" description="Disordered" evidence="3">
    <location>
        <begin position="85"/>
        <end position="148"/>
    </location>
</feature>
<evidence type="ECO:0000313" key="6">
    <source>
        <dbReference type="EMBL" id="KDQ15379.1"/>
    </source>
</evidence>
<evidence type="ECO:0008006" key="8">
    <source>
        <dbReference type="Google" id="ProtNLM"/>
    </source>
</evidence>
<keyword evidence="2" id="KW-0175">Coiled coil</keyword>
<gene>
    <name evidence="6" type="ORF">BOTBODRAFT_158191</name>
</gene>
<dbReference type="InParanoid" id="A0A067MIP2"/>
<accession>A0A067MIP2</accession>
<dbReference type="Proteomes" id="UP000027195">
    <property type="component" value="Unassembled WGS sequence"/>
</dbReference>
<dbReference type="InterPro" id="IPR040446">
    <property type="entry name" value="RRP7"/>
</dbReference>
<dbReference type="InterPro" id="IPR024326">
    <property type="entry name" value="RRP7_C"/>
</dbReference>
<evidence type="ECO:0000256" key="3">
    <source>
        <dbReference type="SAM" id="MobiDB-lite"/>
    </source>
</evidence>
<evidence type="ECO:0000259" key="4">
    <source>
        <dbReference type="Pfam" id="PF12923"/>
    </source>
</evidence>
<feature type="domain" description="Rrp7 RRM-like N-terminal" evidence="5">
    <location>
        <begin position="7"/>
        <end position="201"/>
    </location>
</feature>
<dbReference type="InterPro" id="IPR040447">
    <property type="entry name" value="RRM_Rrp7"/>
</dbReference>
<feature type="compositionally biased region" description="Acidic residues" evidence="3">
    <location>
        <begin position="85"/>
        <end position="97"/>
    </location>
</feature>
<proteinExistence type="inferred from homology"/>
<protein>
    <recommendedName>
        <fullName evidence="8">RRM domain-containing protein</fullName>
    </recommendedName>
</protein>
<dbReference type="Gene3D" id="6.10.250.1770">
    <property type="match status" value="1"/>
</dbReference>
<evidence type="ECO:0000256" key="1">
    <source>
        <dbReference type="ARBA" id="ARBA00006110"/>
    </source>
</evidence>
<comment type="similarity">
    <text evidence="1">Belongs to the RRP7 family.</text>
</comment>
<dbReference type="EMBL" id="KL198032">
    <property type="protein sequence ID" value="KDQ15379.1"/>
    <property type="molecule type" value="Genomic_DNA"/>
</dbReference>
<dbReference type="InterPro" id="IPR035979">
    <property type="entry name" value="RBD_domain_sf"/>
</dbReference>
<dbReference type="PANTHER" id="PTHR13191">
    <property type="entry name" value="RIBOSOMAL RNA PROCESSING PROTEIN 7-RELATED"/>
    <property type="match status" value="1"/>
</dbReference>
<dbReference type="OrthoDB" id="5390at2759"/>
<evidence type="ECO:0000256" key="2">
    <source>
        <dbReference type="SAM" id="Coils"/>
    </source>
</evidence>
<dbReference type="InterPro" id="IPR012677">
    <property type="entry name" value="Nucleotide-bd_a/b_plait_sf"/>
</dbReference>
<organism evidence="6 7">
    <name type="scientific">Botryobasidium botryosum (strain FD-172 SS1)</name>
    <dbReference type="NCBI Taxonomy" id="930990"/>
    <lineage>
        <taxon>Eukaryota</taxon>
        <taxon>Fungi</taxon>
        <taxon>Dikarya</taxon>
        <taxon>Basidiomycota</taxon>
        <taxon>Agaricomycotina</taxon>
        <taxon>Agaricomycetes</taxon>
        <taxon>Cantharellales</taxon>
        <taxon>Botryobasidiaceae</taxon>
        <taxon>Botryobasidium</taxon>
    </lineage>
</organism>
<evidence type="ECO:0000259" key="5">
    <source>
        <dbReference type="Pfam" id="PF17799"/>
    </source>
</evidence>
<feature type="domain" description="Ribosomal RNA-processing protein 7 C-terminal" evidence="4">
    <location>
        <begin position="210"/>
        <end position="332"/>
    </location>
</feature>
<dbReference type="GO" id="GO:0003676">
    <property type="term" value="F:nucleic acid binding"/>
    <property type="evidence" value="ECO:0007669"/>
    <property type="project" value="InterPro"/>
</dbReference>